<accession>A0A5M6DRG4</accession>
<sequence>MKLLKQAVYLLTALLLISSCNSGKKLILLQDQQADALNQQNELIKSFTLKEADYLIKEEDRMMINIFSMTEERFNFLQDRPDVEVTVDSKGQIDLPVIGLVKVSGLTIANAEKKIKTAATDYLKNPRIAIKLLNFNYTVIGEVGRQGTINALDPKINVLEAIGQAGGFTEFADRGNVRLIRSENGKANIYQLNVLEDNLLLSEKFFLQPNDVILVNPTKKRTTNQERLSTISIILSIVTSLSFVLLRFNN</sequence>
<dbReference type="GO" id="GO:0046930">
    <property type="term" value="C:pore complex"/>
    <property type="evidence" value="ECO:0007669"/>
    <property type="project" value="UniProtKB-KW"/>
</dbReference>
<dbReference type="Pfam" id="PF02563">
    <property type="entry name" value="Poly_export"/>
    <property type="match status" value="1"/>
</dbReference>
<comment type="caution">
    <text evidence="18">The sequence shown here is derived from an EMBL/GenBank/DDBJ whole genome shotgun (WGS) entry which is preliminary data.</text>
</comment>
<evidence type="ECO:0000256" key="4">
    <source>
        <dbReference type="ARBA" id="ARBA00022452"/>
    </source>
</evidence>
<dbReference type="RefSeq" id="WP_150087107.1">
    <property type="nucleotide sequence ID" value="NZ_VWSF01000002.1"/>
</dbReference>
<evidence type="ECO:0000256" key="3">
    <source>
        <dbReference type="ARBA" id="ARBA00022448"/>
    </source>
</evidence>
<gene>
    <name evidence="18" type="ORF">F0145_04515</name>
</gene>
<dbReference type="Proteomes" id="UP000323426">
    <property type="component" value="Unassembled WGS sequence"/>
</dbReference>
<dbReference type="PROSITE" id="PS51257">
    <property type="entry name" value="PROKAR_LIPOPROTEIN"/>
    <property type="match status" value="1"/>
</dbReference>
<evidence type="ECO:0000256" key="14">
    <source>
        <dbReference type="ARBA" id="ARBA00023288"/>
    </source>
</evidence>
<dbReference type="Pfam" id="PF22461">
    <property type="entry name" value="SLBB_2"/>
    <property type="match status" value="1"/>
</dbReference>
<evidence type="ECO:0000313" key="19">
    <source>
        <dbReference type="Proteomes" id="UP000323426"/>
    </source>
</evidence>
<keyword evidence="6 15" id="KW-0812">Transmembrane</keyword>
<dbReference type="Gene3D" id="3.10.560.10">
    <property type="entry name" value="Outer membrane lipoprotein wza domain like"/>
    <property type="match status" value="1"/>
</dbReference>
<protein>
    <submittedName>
        <fullName evidence="18">Uncharacterized protein</fullName>
    </submittedName>
</protein>
<dbReference type="AlphaFoldDB" id="A0A5M6DRG4"/>
<keyword evidence="5" id="KW-0762">Sugar transport</keyword>
<dbReference type="InterPro" id="IPR003715">
    <property type="entry name" value="Poly_export_N"/>
</dbReference>
<comment type="similarity">
    <text evidence="2">Belongs to the BexD/CtrA/VexA family.</text>
</comment>
<evidence type="ECO:0000256" key="6">
    <source>
        <dbReference type="ARBA" id="ARBA00022692"/>
    </source>
</evidence>
<evidence type="ECO:0000256" key="12">
    <source>
        <dbReference type="ARBA" id="ARBA00023139"/>
    </source>
</evidence>
<evidence type="ECO:0000256" key="2">
    <source>
        <dbReference type="ARBA" id="ARBA00009450"/>
    </source>
</evidence>
<evidence type="ECO:0000256" key="9">
    <source>
        <dbReference type="ARBA" id="ARBA00023065"/>
    </source>
</evidence>
<evidence type="ECO:0000256" key="1">
    <source>
        <dbReference type="ARBA" id="ARBA00004571"/>
    </source>
</evidence>
<evidence type="ECO:0000256" key="5">
    <source>
        <dbReference type="ARBA" id="ARBA00022597"/>
    </source>
</evidence>
<keyword evidence="9" id="KW-0406">Ion transport</keyword>
<keyword evidence="15" id="KW-1133">Transmembrane helix</keyword>
<evidence type="ECO:0000256" key="11">
    <source>
        <dbReference type="ARBA" id="ARBA00023136"/>
    </source>
</evidence>
<keyword evidence="19" id="KW-1185">Reference proteome</keyword>
<keyword evidence="4" id="KW-1134">Transmembrane beta strand</keyword>
<proteinExistence type="inferred from homology"/>
<organism evidence="18 19">
    <name type="scientific">Adhaeribacter rhizoryzae</name>
    <dbReference type="NCBI Taxonomy" id="2607907"/>
    <lineage>
        <taxon>Bacteria</taxon>
        <taxon>Pseudomonadati</taxon>
        <taxon>Bacteroidota</taxon>
        <taxon>Cytophagia</taxon>
        <taxon>Cytophagales</taxon>
        <taxon>Hymenobacteraceae</taxon>
        <taxon>Adhaeribacter</taxon>
    </lineage>
</organism>
<dbReference type="InterPro" id="IPR049712">
    <property type="entry name" value="Poly_export"/>
</dbReference>
<dbReference type="GO" id="GO:0015288">
    <property type="term" value="F:porin activity"/>
    <property type="evidence" value="ECO:0007669"/>
    <property type="project" value="UniProtKB-KW"/>
</dbReference>
<evidence type="ECO:0000259" key="16">
    <source>
        <dbReference type="Pfam" id="PF02563"/>
    </source>
</evidence>
<keyword evidence="11 15" id="KW-0472">Membrane</keyword>
<feature type="transmembrane region" description="Helical" evidence="15">
    <location>
        <begin position="228"/>
        <end position="248"/>
    </location>
</feature>
<keyword evidence="7" id="KW-0732">Signal</keyword>
<evidence type="ECO:0000313" key="18">
    <source>
        <dbReference type="EMBL" id="KAA5548780.1"/>
    </source>
</evidence>
<dbReference type="EMBL" id="VWSF01000002">
    <property type="protein sequence ID" value="KAA5548780.1"/>
    <property type="molecule type" value="Genomic_DNA"/>
</dbReference>
<dbReference type="GO" id="GO:0015159">
    <property type="term" value="F:polysaccharide transmembrane transporter activity"/>
    <property type="evidence" value="ECO:0007669"/>
    <property type="project" value="InterPro"/>
</dbReference>
<evidence type="ECO:0000256" key="13">
    <source>
        <dbReference type="ARBA" id="ARBA00023237"/>
    </source>
</evidence>
<comment type="subcellular location">
    <subcellularLocation>
        <location evidence="1">Cell outer membrane</location>
        <topology evidence="1">Multi-pass membrane protein</topology>
    </subcellularLocation>
</comment>
<evidence type="ECO:0000256" key="10">
    <source>
        <dbReference type="ARBA" id="ARBA00023114"/>
    </source>
</evidence>
<name>A0A5M6DRG4_9BACT</name>
<dbReference type="PANTHER" id="PTHR33619">
    <property type="entry name" value="POLYSACCHARIDE EXPORT PROTEIN GFCE-RELATED"/>
    <property type="match status" value="1"/>
</dbReference>
<feature type="domain" description="Polysaccharide export protein N-terminal" evidence="16">
    <location>
        <begin position="51"/>
        <end position="132"/>
    </location>
</feature>
<keyword evidence="13" id="KW-0998">Cell outer membrane</keyword>
<keyword evidence="14" id="KW-0449">Lipoprotein</keyword>
<feature type="domain" description="SLBB" evidence="17">
    <location>
        <begin position="138"/>
        <end position="215"/>
    </location>
</feature>
<keyword evidence="10" id="KW-0626">Porin</keyword>
<evidence type="ECO:0000259" key="17">
    <source>
        <dbReference type="Pfam" id="PF22461"/>
    </source>
</evidence>
<evidence type="ECO:0000256" key="8">
    <source>
        <dbReference type="ARBA" id="ARBA00023047"/>
    </source>
</evidence>
<dbReference type="PANTHER" id="PTHR33619:SF3">
    <property type="entry name" value="POLYSACCHARIDE EXPORT PROTEIN GFCE-RELATED"/>
    <property type="match status" value="1"/>
</dbReference>
<dbReference type="GO" id="GO:0006811">
    <property type="term" value="P:monoatomic ion transport"/>
    <property type="evidence" value="ECO:0007669"/>
    <property type="project" value="UniProtKB-KW"/>
</dbReference>
<dbReference type="GO" id="GO:0009279">
    <property type="term" value="C:cell outer membrane"/>
    <property type="evidence" value="ECO:0007669"/>
    <property type="project" value="UniProtKB-SubCell"/>
</dbReference>
<dbReference type="InterPro" id="IPR054765">
    <property type="entry name" value="SLBB_dom"/>
</dbReference>
<keyword evidence="3" id="KW-0813">Transport</keyword>
<keyword evidence="12" id="KW-0564">Palmitate</keyword>
<keyword evidence="8" id="KW-0625">Polysaccharide transport</keyword>
<reference evidence="18 19" key="1">
    <citation type="submission" date="2019-09" db="EMBL/GenBank/DDBJ databases">
        <title>Genome sequence and assembly of Adhaeribacter sp.</title>
        <authorList>
            <person name="Chhetri G."/>
        </authorList>
    </citation>
    <scope>NUCLEOTIDE SEQUENCE [LARGE SCALE GENOMIC DNA]</scope>
    <source>
        <strain evidence="18 19">DK36</strain>
    </source>
</reference>
<evidence type="ECO:0000256" key="7">
    <source>
        <dbReference type="ARBA" id="ARBA00022729"/>
    </source>
</evidence>
<evidence type="ECO:0000256" key="15">
    <source>
        <dbReference type="SAM" id="Phobius"/>
    </source>
</evidence>